<dbReference type="GO" id="GO:0005694">
    <property type="term" value="C:chromosome"/>
    <property type="evidence" value="ECO:0007669"/>
    <property type="project" value="TreeGrafter"/>
</dbReference>
<dbReference type="EMBL" id="HBIO01022588">
    <property type="protein sequence ID" value="CAE0472513.1"/>
    <property type="molecule type" value="Transcribed_RNA"/>
</dbReference>
<dbReference type="InterPro" id="IPR011545">
    <property type="entry name" value="DEAD/DEAH_box_helicase_dom"/>
</dbReference>
<evidence type="ECO:0000256" key="7">
    <source>
        <dbReference type="ARBA" id="ARBA00034617"/>
    </source>
</evidence>
<dbReference type="GO" id="GO:0005737">
    <property type="term" value="C:cytoplasm"/>
    <property type="evidence" value="ECO:0007669"/>
    <property type="project" value="TreeGrafter"/>
</dbReference>
<feature type="domain" description="Helicase C-terminal" evidence="10">
    <location>
        <begin position="257"/>
        <end position="444"/>
    </location>
</feature>
<name>A0A7S3VCS9_9STRA</name>
<evidence type="ECO:0000313" key="11">
    <source>
        <dbReference type="EMBL" id="CAE0472513.1"/>
    </source>
</evidence>
<dbReference type="Gene3D" id="3.40.50.300">
    <property type="entry name" value="P-loop containing nucleotide triphosphate hydrolases"/>
    <property type="match status" value="2"/>
</dbReference>
<evidence type="ECO:0000256" key="1">
    <source>
        <dbReference type="ARBA" id="ARBA00005446"/>
    </source>
</evidence>
<reference evidence="11" key="1">
    <citation type="submission" date="2021-01" db="EMBL/GenBank/DDBJ databases">
        <authorList>
            <person name="Corre E."/>
            <person name="Pelletier E."/>
            <person name="Niang G."/>
            <person name="Scheremetjew M."/>
            <person name="Finn R."/>
            <person name="Kale V."/>
            <person name="Holt S."/>
            <person name="Cochrane G."/>
            <person name="Meng A."/>
            <person name="Brown T."/>
            <person name="Cohen L."/>
        </authorList>
    </citation>
    <scope>NUCLEOTIDE SEQUENCE</scope>
    <source>
        <strain evidence="11">MM31A-1</strain>
    </source>
</reference>
<accession>A0A7S3VCS9</accession>
<keyword evidence="3" id="KW-0067">ATP-binding</keyword>
<dbReference type="InterPro" id="IPR014001">
    <property type="entry name" value="Helicase_ATP-bd"/>
</dbReference>
<dbReference type="SMART" id="SM00490">
    <property type="entry name" value="HELICc"/>
    <property type="match status" value="1"/>
</dbReference>
<comment type="catalytic activity">
    <reaction evidence="7">
        <text>Couples ATP hydrolysis with the unwinding of duplex DNA by translocating in the 3'-5' direction.</text>
        <dbReference type="EC" id="5.6.2.4"/>
    </reaction>
</comment>
<evidence type="ECO:0000256" key="6">
    <source>
        <dbReference type="ARBA" id="ARBA00023242"/>
    </source>
</evidence>
<keyword evidence="4" id="KW-0238">DNA-binding</keyword>
<dbReference type="SMART" id="SM00487">
    <property type="entry name" value="DEXDc"/>
    <property type="match status" value="1"/>
</dbReference>
<feature type="domain" description="Helicase ATP-binding" evidence="9">
    <location>
        <begin position="41"/>
        <end position="222"/>
    </location>
</feature>
<dbReference type="GO" id="GO:0005524">
    <property type="term" value="F:ATP binding"/>
    <property type="evidence" value="ECO:0007669"/>
    <property type="project" value="UniProtKB-KW"/>
</dbReference>
<keyword evidence="6" id="KW-0539">Nucleus</keyword>
<dbReference type="PROSITE" id="PS51194">
    <property type="entry name" value="HELICASE_CTER"/>
    <property type="match status" value="1"/>
</dbReference>
<dbReference type="GO" id="GO:0005634">
    <property type="term" value="C:nucleus"/>
    <property type="evidence" value="ECO:0007669"/>
    <property type="project" value="TreeGrafter"/>
</dbReference>
<dbReference type="EC" id="5.6.2.4" evidence="8"/>
<evidence type="ECO:0000256" key="5">
    <source>
        <dbReference type="ARBA" id="ARBA00023235"/>
    </source>
</evidence>
<protein>
    <recommendedName>
        <fullName evidence="8">DNA 3'-5' helicase</fullName>
        <ecNumber evidence="8">5.6.2.4</ecNumber>
    </recommendedName>
</protein>
<dbReference type="GO" id="GO:0003677">
    <property type="term" value="F:DNA binding"/>
    <property type="evidence" value="ECO:0007669"/>
    <property type="project" value="UniProtKB-KW"/>
</dbReference>
<dbReference type="GO" id="GO:0009378">
    <property type="term" value="F:four-way junction helicase activity"/>
    <property type="evidence" value="ECO:0007669"/>
    <property type="project" value="TreeGrafter"/>
</dbReference>
<proteinExistence type="inferred from homology"/>
<evidence type="ECO:0000256" key="3">
    <source>
        <dbReference type="ARBA" id="ARBA00022840"/>
    </source>
</evidence>
<evidence type="ECO:0000259" key="10">
    <source>
        <dbReference type="PROSITE" id="PS51194"/>
    </source>
</evidence>
<sequence>MTSNTSNNEPFEALFTTTAQTTFNLTPRDWQRRVGGQILAGRKARGGLRQLCVQPTGGGKTLLFHTIACYLKGVSLCIVPLLSLGADQVNKTMFRTSGDPTTWAVHLDDLNDAKEVEELLLLLQEMNDIGTVMLYTSPQFLTDRFPKFIASLMKVSFLRLIVVDEIHLFAHFGRSFRTEFNDLKKKLFLKVPKKTVMLFLTATCTKRIKSSFEMTTGVDITHVSWPSASELADRKVSLFVTYSSRPFSNMSKSIAMMLKDENSSFPNSKFIVYSNVRSRIKDVKEGLCVFFDKDDNLFEKDVMCIHGHLSKEEKSRYTQIFLDPETEDDESIRVLCATSGVGNVGIDSPNIRSVFRLEFPPSIMDFVQEKGRAGRRLVPDPSNFAYTMYYSIESYLYLFERTMNPTDDYIDNSYRQEVLDDALEVAKMFAVKNKCYYVHLEEHLETLHFVARL</sequence>
<keyword evidence="5" id="KW-0413">Isomerase</keyword>
<dbReference type="InterPro" id="IPR027417">
    <property type="entry name" value="P-loop_NTPase"/>
</dbReference>
<dbReference type="GO" id="GO:0043138">
    <property type="term" value="F:3'-5' DNA helicase activity"/>
    <property type="evidence" value="ECO:0007669"/>
    <property type="project" value="UniProtKB-EC"/>
</dbReference>
<organism evidence="11">
    <name type="scientific">Chaetoceros debilis</name>
    <dbReference type="NCBI Taxonomy" id="122233"/>
    <lineage>
        <taxon>Eukaryota</taxon>
        <taxon>Sar</taxon>
        <taxon>Stramenopiles</taxon>
        <taxon>Ochrophyta</taxon>
        <taxon>Bacillariophyta</taxon>
        <taxon>Coscinodiscophyceae</taxon>
        <taxon>Chaetocerotophycidae</taxon>
        <taxon>Chaetocerotales</taxon>
        <taxon>Chaetocerotaceae</taxon>
        <taxon>Chaetoceros</taxon>
    </lineage>
</organism>
<evidence type="ECO:0000256" key="8">
    <source>
        <dbReference type="ARBA" id="ARBA00034808"/>
    </source>
</evidence>
<dbReference type="Pfam" id="PF00270">
    <property type="entry name" value="DEAD"/>
    <property type="match status" value="1"/>
</dbReference>
<dbReference type="AlphaFoldDB" id="A0A7S3VCS9"/>
<keyword evidence="2" id="KW-0547">Nucleotide-binding</keyword>
<evidence type="ECO:0000256" key="4">
    <source>
        <dbReference type="ARBA" id="ARBA00023125"/>
    </source>
</evidence>
<evidence type="ECO:0000256" key="2">
    <source>
        <dbReference type="ARBA" id="ARBA00022741"/>
    </source>
</evidence>
<evidence type="ECO:0000259" key="9">
    <source>
        <dbReference type="PROSITE" id="PS51192"/>
    </source>
</evidence>
<dbReference type="PANTHER" id="PTHR13710:SF153">
    <property type="entry name" value="RECQ-LIKE DNA HELICASE BLM"/>
    <property type="match status" value="1"/>
</dbReference>
<dbReference type="SUPFAM" id="SSF52540">
    <property type="entry name" value="P-loop containing nucleoside triphosphate hydrolases"/>
    <property type="match status" value="1"/>
</dbReference>
<dbReference type="Pfam" id="PF00271">
    <property type="entry name" value="Helicase_C"/>
    <property type="match status" value="1"/>
</dbReference>
<gene>
    <name evidence="11" type="ORF">CDEB00056_LOCUS17366</name>
</gene>
<dbReference type="InterPro" id="IPR001650">
    <property type="entry name" value="Helicase_C-like"/>
</dbReference>
<dbReference type="PROSITE" id="PS51192">
    <property type="entry name" value="HELICASE_ATP_BIND_1"/>
    <property type="match status" value="1"/>
</dbReference>
<comment type="similarity">
    <text evidence="1">Belongs to the helicase family. RecQ subfamily.</text>
</comment>
<dbReference type="PANTHER" id="PTHR13710">
    <property type="entry name" value="DNA HELICASE RECQ FAMILY MEMBER"/>
    <property type="match status" value="1"/>
</dbReference>
<dbReference type="GO" id="GO:0000724">
    <property type="term" value="P:double-strand break repair via homologous recombination"/>
    <property type="evidence" value="ECO:0007669"/>
    <property type="project" value="TreeGrafter"/>
</dbReference>